<accession>A0ABW9HU20</accession>
<dbReference type="GO" id="GO:0005524">
    <property type="term" value="F:ATP binding"/>
    <property type="evidence" value="ECO:0007669"/>
    <property type="project" value="UniProtKB-KW"/>
</dbReference>
<keyword evidence="1" id="KW-0808">Transferase</keyword>
<evidence type="ECO:0000256" key="1">
    <source>
        <dbReference type="ARBA" id="ARBA00022527"/>
    </source>
</evidence>
<name>A0ABW9HU20_9ACTN</name>
<dbReference type="InterPro" id="IPR003594">
    <property type="entry name" value="HATPase_dom"/>
</dbReference>
<evidence type="ECO:0000313" key="3">
    <source>
        <dbReference type="EMBL" id="MFM9611609.1"/>
    </source>
</evidence>
<dbReference type="InterPro" id="IPR036890">
    <property type="entry name" value="HATPase_C_sf"/>
</dbReference>
<keyword evidence="4" id="KW-1185">Reference proteome</keyword>
<gene>
    <name evidence="3" type="ORF">ACKI18_23205</name>
</gene>
<dbReference type="Pfam" id="PF13581">
    <property type="entry name" value="HATPase_c_2"/>
    <property type="match status" value="1"/>
</dbReference>
<keyword evidence="1" id="KW-0723">Serine/threonine-protein kinase</keyword>
<feature type="domain" description="Histidine kinase/HSP90-like ATPase" evidence="2">
    <location>
        <begin position="20"/>
        <end position="132"/>
    </location>
</feature>
<evidence type="ECO:0000313" key="4">
    <source>
        <dbReference type="Proteomes" id="UP001631957"/>
    </source>
</evidence>
<dbReference type="PANTHER" id="PTHR35526">
    <property type="entry name" value="ANTI-SIGMA-F FACTOR RSBW-RELATED"/>
    <property type="match status" value="1"/>
</dbReference>
<reference evidence="3 4" key="1">
    <citation type="submission" date="2024-12" db="EMBL/GenBank/DDBJ databases">
        <title>Forecasting of Potato common scab and diversities of Pathogenic streptomyces spp. in china.</title>
        <authorList>
            <person name="Handique U."/>
            <person name="Wu J."/>
        </authorList>
    </citation>
    <scope>NUCLEOTIDE SEQUENCE [LARGE SCALE GENOMIC DNA]</scope>
    <source>
        <strain evidence="3 4">ZRIMU1530</strain>
    </source>
</reference>
<keyword evidence="3" id="KW-0067">ATP-binding</keyword>
<dbReference type="CDD" id="cd16936">
    <property type="entry name" value="HATPase_RsbW-like"/>
    <property type="match status" value="1"/>
</dbReference>
<organism evidence="3 4">
    <name type="scientific">Streptomyces niveiscabiei</name>
    <dbReference type="NCBI Taxonomy" id="164115"/>
    <lineage>
        <taxon>Bacteria</taxon>
        <taxon>Bacillati</taxon>
        <taxon>Actinomycetota</taxon>
        <taxon>Actinomycetes</taxon>
        <taxon>Kitasatosporales</taxon>
        <taxon>Streptomycetaceae</taxon>
        <taxon>Streptomyces</taxon>
    </lineage>
</organism>
<protein>
    <submittedName>
        <fullName evidence="3">ATP-binding protein</fullName>
    </submittedName>
</protein>
<dbReference type="SUPFAM" id="SSF55874">
    <property type="entry name" value="ATPase domain of HSP90 chaperone/DNA topoisomerase II/histidine kinase"/>
    <property type="match status" value="1"/>
</dbReference>
<dbReference type="InterPro" id="IPR050267">
    <property type="entry name" value="Anti-sigma-factor_SerPK"/>
</dbReference>
<dbReference type="RefSeq" id="WP_409123191.1">
    <property type="nucleotide sequence ID" value="NZ_JBJVNI010000012.1"/>
</dbReference>
<keyword evidence="1" id="KW-0418">Kinase</keyword>
<sequence>MTDSCPVPLPTHFDTVTYTPTPRTIPLARRHVTTLLTSWGHPALTLNAALITSELCTNAILHGRLPGRLYRVETSLTAKSLRIAVTDPKGEALPEHRTPTPDTTTGRGLLIVQHLANRWAVEHLTVGKTVWAELDLPAGH</sequence>
<evidence type="ECO:0000259" key="2">
    <source>
        <dbReference type="Pfam" id="PF13581"/>
    </source>
</evidence>
<comment type="caution">
    <text evidence="3">The sequence shown here is derived from an EMBL/GenBank/DDBJ whole genome shotgun (WGS) entry which is preliminary data.</text>
</comment>
<keyword evidence="3" id="KW-0547">Nucleotide-binding</keyword>
<dbReference type="EMBL" id="JBJVNI010000012">
    <property type="protein sequence ID" value="MFM9611609.1"/>
    <property type="molecule type" value="Genomic_DNA"/>
</dbReference>
<dbReference type="Proteomes" id="UP001631957">
    <property type="component" value="Unassembled WGS sequence"/>
</dbReference>
<proteinExistence type="predicted"/>
<dbReference type="Gene3D" id="3.30.565.10">
    <property type="entry name" value="Histidine kinase-like ATPase, C-terminal domain"/>
    <property type="match status" value="1"/>
</dbReference>
<dbReference type="PANTHER" id="PTHR35526:SF3">
    <property type="entry name" value="ANTI-SIGMA-F FACTOR RSBW"/>
    <property type="match status" value="1"/>
</dbReference>